<feature type="region of interest" description="Disordered" evidence="2">
    <location>
        <begin position="834"/>
        <end position="865"/>
    </location>
</feature>
<feature type="domain" description="FMP27/BLTP2/Hobbit GFWDK motif-containing RBG unit" evidence="3">
    <location>
        <begin position="1265"/>
        <end position="1424"/>
    </location>
</feature>
<feature type="region of interest" description="Disordered" evidence="2">
    <location>
        <begin position="2063"/>
        <end position="2082"/>
    </location>
</feature>
<evidence type="ECO:0000256" key="1">
    <source>
        <dbReference type="SAM" id="Coils"/>
    </source>
</evidence>
<dbReference type="SMART" id="SM01216">
    <property type="entry name" value="Fmp27_WPPW"/>
    <property type="match status" value="1"/>
</dbReference>
<feature type="compositionally biased region" description="Low complexity" evidence="2">
    <location>
        <begin position="111"/>
        <end position="124"/>
    </location>
</feature>
<feature type="region of interest" description="Disordered" evidence="2">
    <location>
        <begin position="1804"/>
        <end position="1823"/>
    </location>
</feature>
<dbReference type="InterPro" id="IPR045167">
    <property type="entry name" value="Hobbit"/>
</dbReference>
<evidence type="ECO:0000313" key="7">
    <source>
        <dbReference type="Proteomes" id="UP001590950"/>
    </source>
</evidence>
<feature type="compositionally biased region" description="Polar residues" evidence="2">
    <location>
        <begin position="2586"/>
        <end position="2605"/>
    </location>
</feature>
<dbReference type="SMART" id="SM01215">
    <property type="entry name" value="Fmp27_SW"/>
    <property type="match status" value="1"/>
</dbReference>
<feature type="region of interest" description="Disordered" evidence="2">
    <location>
        <begin position="2013"/>
        <end position="2044"/>
    </location>
</feature>
<keyword evidence="1" id="KW-0175">Coiled coil</keyword>
<dbReference type="PANTHER" id="PTHR15678">
    <property type="entry name" value="ANTIGEN MLAA-22-RELATED"/>
    <property type="match status" value="1"/>
</dbReference>
<keyword evidence="7" id="KW-1185">Reference proteome</keyword>
<evidence type="ECO:0000256" key="2">
    <source>
        <dbReference type="SAM" id="MobiDB-lite"/>
    </source>
</evidence>
<dbReference type="InterPro" id="IPR019415">
    <property type="entry name" value="FMP27_SW_RBG"/>
</dbReference>
<dbReference type="SMART" id="SM01214">
    <property type="entry name" value="Fmp27_GFWDK"/>
    <property type="match status" value="1"/>
</dbReference>
<name>A0ABR3ZV90_9LECA</name>
<dbReference type="InterPro" id="IPR019441">
    <property type="entry name" value="FMP27/BLTP2/Hobbit_GFWDK_RBG"/>
</dbReference>
<organism evidence="6 7">
    <name type="scientific">Stereocaulon virgatum</name>
    <dbReference type="NCBI Taxonomy" id="373712"/>
    <lineage>
        <taxon>Eukaryota</taxon>
        <taxon>Fungi</taxon>
        <taxon>Dikarya</taxon>
        <taxon>Ascomycota</taxon>
        <taxon>Pezizomycotina</taxon>
        <taxon>Lecanoromycetes</taxon>
        <taxon>OSLEUM clade</taxon>
        <taxon>Lecanoromycetidae</taxon>
        <taxon>Lecanorales</taxon>
        <taxon>Lecanorineae</taxon>
        <taxon>Stereocaulaceae</taxon>
        <taxon>Stereocaulon</taxon>
    </lineage>
</organism>
<feature type="compositionally biased region" description="Polar residues" evidence="2">
    <location>
        <begin position="838"/>
        <end position="865"/>
    </location>
</feature>
<feature type="compositionally biased region" description="Low complexity" evidence="2">
    <location>
        <begin position="1809"/>
        <end position="1818"/>
    </location>
</feature>
<dbReference type="Pfam" id="PF10344">
    <property type="entry name" value="Hobbit"/>
    <property type="match status" value="1"/>
</dbReference>
<feature type="region of interest" description="Disordered" evidence="2">
    <location>
        <begin position="1064"/>
        <end position="1131"/>
    </location>
</feature>
<feature type="compositionally biased region" description="Low complexity" evidence="2">
    <location>
        <begin position="2844"/>
        <end position="2855"/>
    </location>
</feature>
<feature type="compositionally biased region" description="Polar residues" evidence="2">
    <location>
        <begin position="2795"/>
        <end position="2816"/>
    </location>
</feature>
<proteinExistence type="predicted"/>
<feature type="compositionally biased region" description="Polar residues" evidence="2">
    <location>
        <begin position="2824"/>
        <end position="2843"/>
    </location>
</feature>
<dbReference type="PANTHER" id="PTHR15678:SF6">
    <property type="entry name" value="BRIDGE-LIKE LIPID TRANSFER PROTEIN FAMILY MEMBER 2"/>
    <property type="match status" value="1"/>
</dbReference>
<evidence type="ECO:0000259" key="4">
    <source>
        <dbReference type="SMART" id="SM01215"/>
    </source>
</evidence>
<feature type="region of interest" description="Disordered" evidence="2">
    <location>
        <begin position="2893"/>
        <end position="2913"/>
    </location>
</feature>
<feature type="compositionally biased region" description="Polar residues" evidence="2">
    <location>
        <begin position="2556"/>
        <end position="2568"/>
    </location>
</feature>
<feature type="compositionally biased region" description="Polar residues" evidence="2">
    <location>
        <begin position="2617"/>
        <end position="2642"/>
    </location>
</feature>
<gene>
    <name evidence="6" type="ORF">N7G274_009803</name>
</gene>
<evidence type="ECO:0000259" key="3">
    <source>
        <dbReference type="SMART" id="SM01214"/>
    </source>
</evidence>
<feature type="region of interest" description="Disordered" evidence="2">
    <location>
        <begin position="2795"/>
        <end position="2875"/>
    </location>
</feature>
<feature type="compositionally biased region" description="Acidic residues" evidence="2">
    <location>
        <begin position="1927"/>
        <end position="1940"/>
    </location>
</feature>
<reference evidence="6 7" key="1">
    <citation type="submission" date="2024-09" db="EMBL/GenBank/DDBJ databases">
        <title>Rethinking Asexuality: The Enigmatic Case of Functional Sexual Genes in Lepraria (Stereocaulaceae).</title>
        <authorList>
            <person name="Doellman M."/>
            <person name="Sun Y."/>
            <person name="Barcenas-Pena A."/>
            <person name="Lumbsch H.T."/>
            <person name="Grewe F."/>
        </authorList>
    </citation>
    <scope>NUCLEOTIDE SEQUENCE [LARGE SCALE GENOMIC DNA]</scope>
    <source>
        <strain evidence="6 7">Mercado 3170</strain>
    </source>
</reference>
<feature type="region of interest" description="Disordered" evidence="2">
    <location>
        <begin position="103"/>
        <end position="131"/>
    </location>
</feature>
<feature type="compositionally biased region" description="Polar residues" evidence="2">
    <location>
        <begin position="2072"/>
        <end position="2081"/>
    </location>
</feature>
<feature type="coiled-coil region" evidence="1">
    <location>
        <begin position="1840"/>
        <end position="1867"/>
    </location>
</feature>
<feature type="domain" description="FMP27 WPPW motif-containing RBG unit" evidence="5">
    <location>
        <begin position="1669"/>
        <end position="2195"/>
    </location>
</feature>
<dbReference type="Proteomes" id="UP001590950">
    <property type="component" value="Unassembled WGS sequence"/>
</dbReference>
<evidence type="ECO:0000313" key="6">
    <source>
        <dbReference type="EMBL" id="KAL2037522.1"/>
    </source>
</evidence>
<feature type="region of interest" description="Disordered" evidence="2">
    <location>
        <begin position="709"/>
        <end position="745"/>
    </location>
</feature>
<accession>A0ABR3ZV90</accession>
<dbReference type="EMBL" id="JBEFKJ010000040">
    <property type="protein sequence ID" value="KAL2037522.1"/>
    <property type="molecule type" value="Genomic_DNA"/>
</dbReference>
<feature type="region of interest" description="Disordered" evidence="2">
    <location>
        <begin position="2549"/>
        <end position="2656"/>
    </location>
</feature>
<protein>
    <submittedName>
        <fullName evidence="6">Uncharacterized protein</fullName>
    </submittedName>
</protein>
<evidence type="ECO:0000259" key="5">
    <source>
        <dbReference type="SMART" id="SM01216"/>
    </source>
</evidence>
<feature type="domain" description="FMP27 SW motif-containing RBG unit" evidence="4">
    <location>
        <begin position="1145"/>
        <end position="1247"/>
    </location>
</feature>
<feature type="region of interest" description="Disordered" evidence="2">
    <location>
        <begin position="1920"/>
        <end position="1953"/>
    </location>
</feature>
<comment type="caution">
    <text evidence="6">The sequence shown here is derived from an EMBL/GenBank/DDBJ whole genome shotgun (WGS) entry which is preliminary data.</text>
</comment>
<sequence>MGIFNPTFLLGLVFLLYLASFVLFAILRIATGISIQRIGYCSLRRIAYTPRDGIRIDIRGLGLHLHRPTFAQPTWISLRLTELKVTVDVKALGAGAKVQSGQHARDSTSIANSAGGSQSALSASPKPILRHTSPKYSRSLAWKKLTHMKEKIKRLHEKIHWLRMVDVSAMNSSLMIQDIGYFQVGTFSMVVDTRRKTVDRGRLFQHKKIPAGDQRPAEWMFTVKGVLFTPEGKDSLDVVDICTLNIHGLLYKDRAGLRDTSIALKLGRVHIPYDDLLECSKQFQQHHQSSRTGQISTEEQEISFTDVMDELDRPGSRETKIVQTVSDSKEFVSSILRGIQEIQMAVSFVGMTKEIRSVQPAGSPMYLNIAMNEFGIDMHRLDPKSPAHRMYFSSKDIAHQALLAAISIAVSLDDGQGKRKRILYVPMATTTVKTTLPSKTVAFSEDGNAAERNANILFANLVVTSPSIDVSPKHMPLVLALTHRRLDQSDGLSTTRSQPHHLMSKLLPKANIKLSVHEPVIRIVLPPANPKLKGTDEYDLLILSISSISLDLESSHSTAGELHYSLTSNLRIASNELYYHTASAERYDLLITEALELKVQVNASPEVTVIATGNLQTFSIHMVRPEISAGVRQIVQQLSKARDTDKTIATTHARNTNFLRPLPPWLVQFSLRGSNFAVEVAGVDASVSNDTRGVALQLESWTAEYKIQRNASEERPASRRHGMNKSSFPDEPVIRVTPPPGTDEVTPISTDGRRLAVHVRCFEGFVVEGIDSVEPESFISLPRFEVAFTTSSDNQGPIFHINSHTKALYVHYSLYRYYAIGVATTVLRKAFASDRRSSSLPSDNPSGLPSPEKFTSPSLPHQNPHQELVTIDVKVEVLQIKARMAADPPMMLQIYRMEAGRHRWTTPFMKAQLLRLYAEAPQISSAWARIISIKALRLDLRELNRRKRGGTIYQEKSIDIVTDFVRTAIPHQLVLHTILDNVVNAMKATEQMNHRFKTGTNEYILKKRPEEPKSVPRISVRSKALLFDVEDGPFDWKLGTIYRIGLMEQKQRIAREEAFEAKRKNIESRDNTRASSRYRAPPRPQPRHGRSKPSLPIESRGRSTSAGSHSRHQSKSPPSGRQHRMRYDPDGKCTLSAEAKITIDEARHRLDKYNAQSWRRRIDGAYHIQNVGMRKIRGIFWGYDEVPDAEDGSERILAMPERPGLMSMLISDLHIVVDKPSFLIKDYPQFLHRVGKGMPHDMEYTLLIPLNVQIDMGEARVTLRDYPLPLLHVPAIKPGQSPRLPSWSLRTDFVISEEYRGDVSTKQVKVEVVPPDKFAESDNASGFAIDVRRTVSPVKTYSDVEIAINTSAPTSITWGTSYQPAIQDMMMVIETFTKPQVDPSDRTGFWDKIRLSAHSRVNVVWKGDGDVRLQLKGSRDPYVVTGNGAGFVMCWRNNVRWGIHQSDDPKEFMTVDSDEYVLAIPDYSHQARENSTAFGRDGDSSSTSSKRDTTMFKKVVMKLSGNVRWLAGLVFERDIEQGGRSFEFTPHYEVTLRTPKHAIAPPGQVYDAFRGFRSNHIHLSIAVVAPLDRDWTTKNIKPSMSYNSVHMTPRFFTHFFDWWSLFSGVMSLPIRQGKLFPGIEKSSKKFGRHLATIKYNLLLSPLFIAHIYKHKDAEDYSEDLVSATGLKLRLDSFMLDLHQRREEFAAQGKGKAKQIKTSGMRINQAQLDFISADIRAVSASIAGTNPDDVKRATAEDLAAYQQVAPSADISRFTIPDNDFTWIDMDDFVELDWILPAETNPETKILPLAFAPHFTYFRQTDHQGASSKSESRGSSFGDEPTHFCVMSQDNDPRKVQCQLIEERLANLDEQLQVHERTLGEQELRVVRDSNRDSSLKERYEMLSGQGSRLQSKKRFLRRLLERLKRAIDEGRPWASAAGDTAGYDLDDDHSDNDEDTDSPAGRLESAPLEPGSLNDFSNRFIVHNAQVKWNNSLRNIILRYVHQVSQRRGFIYYMSQKAVKFIDDIVMEQNRQRRKRPRQEDLETPASESPPTAPEEGWRKDDSNFEELINDLLNDKNKVVNVDDRKQASEPQLSSTGNLAKDISKEFTPQNTYHVRLVAPQIQLQSEKNPKSVVLITAKSMQLKVVQIMDKDRIADDVSGLVQRRFSVDMDSVQFFVTSQKILTQFLHIYSGNRYGAPKNSSWPPWVPFEVNFDFAHDPFGWSRVVRRTSASLRYDKYNTLRLKYNDGVGSENIGRNPKAEDIEPRIDHLWVEFPQLRATCDSTQYYAMYLIVLDLLLYNEPLEKVRSERLEKIMLASDFSDLNGASDMVACLQTRIRQLEEIKTHFQVHAKYLEKQGWEDRLSIERDLASCEDELFFMMKAITTSQRKNEDRTQTSQTTGLLRWYLSASEIVWHLMRDDNDPLMEIQLRNARYDRTDNSDGSNHNTMEIERVHGFNLLPNALYREMLGPYLESGKKSVHGQDPKMLKVSWHSLEAIAGIPVLDQFEVDLFPLKVQLEREIGQKLFEYIFPGGMDKNGSDKSPFMVKHTTPLADEDEDSEAETLLSIPDRQDANGSSDEQTSTRPASLDMRLRPTMAFPEKGGNSNPASKSKQLRGTSNGETHSLRFFHHSNHSGHSQNTSRPSLGRTSSSLKRPSQESLAVARQSKGSSTSLSAMNGQLEKHKRFTLNRTNTQSSMIDKEKKPSDDLSQMLSRASNYMTLAYVKIPSVVLCLSYKGKGERNIEDVHDFVFRMPVLEYRNKTWSNLDLALRLKKDVIRALISHTGAIIGNKFSHHRPSKQQQNRLRDLANSSSILGSSNNVDNTTTSETSSLYERNPRGQGDSSQASMYSAPGSQLVRTDSSASSLRQSVLSNGLHSEPRSIPESDAENDDTALKTMRQNFIRRFTNETQKFRRKETDGEDTDEGTRKNSVQLLGKKILGSLNP</sequence>
<dbReference type="InterPro" id="IPR019449">
    <property type="entry name" value="FMP27_WPPW_RBG"/>
</dbReference>